<feature type="transmembrane region" description="Helical" evidence="1">
    <location>
        <begin position="35"/>
        <end position="58"/>
    </location>
</feature>
<protein>
    <recommendedName>
        <fullName evidence="4">Peptidase M50 domain-containing protein</fullName>
    </recommendedName>
</protein>
<evidence type="ECO:0000256" key="1">
    <source>
        <dbReference type="SAM" id="Phobius"/>
    </source>
</evidence>
<keyword evidence="3" id="KW-1185">Reference proteome</keyword>
<accession>A0ABS3HIA9</accession>
<feature type="transmembrane region" description="Helical" evidence="1">
    <location>
        <begin position="6"/>
        <end position="23"/>
    </location>
</feature>
<gene>
    <name evidence="2" type="ORF">JZO85_12865</name>
</gene>
<sequence length="415" mass="48449">MKNLNVIRWGLSIGVTLLMWYFLTTVQIGSVYDGYFGIYDLVWLLPSFALLAGLQVIIHEAGHALFGKLTGYRMNSFRIYTLMWIWQPDGKIAFKQYFNASADGQCLMAPPDYSENEWPFRWYLSGGVLLNLLVSIFVLVAFDLSWVTLIFSCVGLDFAIINGIPAEHNDGKTLLLASQQKGYRYLLYLELKVNQLLNKGLVFTEMPRQYFEKIETGSMRTHLDDSHDLLRVSYFFDTEQWDKLELELENLWQQLDKVAPIYRTKVKAEFLFYLLIFHPDDPRIEEIWQDKKFRTILQLEDPIVPRLRAAFLYYREKNLSDALDTLKNGEKFFANSHTLGDQEREIQLAHWLRKRMMKQGTLSDEIDTSQIVNKVDDLDKAEDRRSLIMFAILMIVLVAIAHWACIFFVDLVSIK</sequence>
<dbReference type="EMBL" id="JAFLVR010000030">
    <property type="protein sequence ID" value="MBO0453169.1"/>
    <property type="molecule type" value="Genomic_DNA"/>
</dbReference>
<evidence type="ECO:0008006" key="4">
    <source>
        <dbReference type="Google" id="ProtNLM"/>
    </source>
</evidence>
<comment type="caution">
    <text evidence="2">The sequence shown here is derived from an EMBL/GenBank/DDBJ whole genome shotgun (WGS) entry which is preliminary data.</text>
</comment>
<keyword evidence="1" id="KW-1133">Transmembrane helix</keyword>
<dbReference type="Proteomes" id="UP000664495">
    <property type="component" value="Unassembled WGS sequence"/>
</dbReference>
<feature type="transmembrane region" description="Helical" evidence="1">
    <location>
        <begin position="120"/>
        <end position="142"/>
    </location>
</feature>
<feature type="transmembrane region" description="Helical" evidence="1">
    <location>
        <begin position="387"/>
        <end position="409"/>
    </location>
</feature>
<proteinExistence type="predicted"/>
<reference evidence="2 3" key="1">
    <citation type="submission" date="2021-03" db="EMBL/GenBank/DDBJ databases">
        <title>Enterococcal diversity collection.</title>
        <authorList>
            <person name="Gilmore M.S."/>
            <person name="Schwartzman J."/>
            <person name="Van Tyne D."/>
            <person name="Martin M."/>
            <person name="Earl A.M."/>
            <person name="Manson A.L."/>
            <person name="Straub T."/>
            <person name="Salamzade R."/>
            <person name="Saavedra J."/>
            <person name="Lebreton F."/>
            <person name="Prichula J."/>
            <person name="Schaufler K."/>
            <person name="Gaca A."/>
            <person name="Sgardioli B."/>
            <person name="Wagenaar J."/>
            <person name="Strong T."/>
        </authorList>
    </citation>
    <scope>NUCLEOTIDE SEQUENCE [LARGE SCALE GENOMIC DNA]</scope>
    <source>
        <strain evidence="2 3">MJM16</strain>
    </source>
</reference>
<evidence type="ECO:0000313" key="2">
    <source>
        <dbReference type="EMBL" id="MBO0453169.1"/>
    </source>
</evidence>
<keyword evidence="1" id="KW-0812">Transmembrane</keyword>
<dbReference type="RefSeq" id="WP_207108939.1">
    <property type="nucleotide sequence ID" value="NZ_JAFLVR010000030.1"/>
</dbReference>
<keyword evidence="1" id="KW-0472">Membrane</keyword>
<evidence type="ECO:0000313" key="3">
    <source>
        <dbReference type="Proteomes" id="UP000664495"/>
    </source>
</evidence>
<organism evidence="2 3">
    <name type="scientific">Candidatus Enterococcus murrayae</name>
    <dbReference type="NCBI Taxonomy" id="2815321"/>
    <lineage>
        <taxon>Bacteria</taxon>
        <taxon>Bacillati</taxon>
        <taxon>Bacillota</taxon>
        <taxon>Bacilli</taxon>
        <taxon>Lactobacillales</taxon>
        <taxon>Enterococcaceae</taxon>
        <taxon>Enterococcus</taxon>
    </lineage>
</organism>
<name>A0ABS3HIA9_9ENTE</name>